<feature type="domain" description="SpaA-like prealbumin fold" evidence="3">
    <location>
        <begin position="1047"/>
        <end position="1141"/>
    </location>
</feature>
<feature type="domain" description="Surface adhesin CshA non-repetitive" evidence="4">
    <location>
        <begin position="200"/>
        <end position="536"/>
    </location>
</feature>
<dbReference type="InterPro" id="IPR041033">
    <property type="entry name" value="SpaA_PFL_dom_1"/>
</dbReference>
<reference evidence="7 8" key="1">
    <citation type="submission" date="2018-11" db="EMBL/GenBank/DDBJ databases">
        <authorList>
            <consortium name="Pathogen Informatics"/>
        </authorList>
    </citation>
    <scope>NUCLEOTIDE SEQUENCE [LARGE SCALE GENOMIC DNA]</scope>
    <source>
        <strain evidence="7 8">NCTC10327</strain>
    </source>
</reference>
<name>A0A7Z8YA81_9ACTO</name>
<dbReference type="Pfam" id="PF18651">
    <property type="entry name" value="CshA_NR2"/>
    <property type="match status" value="1"/>
</dbReference>
<feature type="transmembrane region" description="Helical" evidence="2">
    <location>
        <begin position="160"/>
        <end position="178"/>
    </location>
</feature>
<evidence type="ECO:0000259" key="4">
    <source>
        <dbReference type="Pfam" id="PF18651"/>
    </source>
</evidence>
<dbReference type="Pfam" id="PF20009">
    <property type="entry name" value="GEVED"/>
    <property type="match status" value="1"/>
</dbReference>
<dbReference type="Gene3D" id="2.60.40.10">
    <property type="entry name" value="Immunoglobulins"/>
    <property type="match status" value="1"/>
</dbReference>
<feature type="transmembrane region" description="Helical" evidence="2">
    <location>
        <begin position="1174"/>
        <end position="1194"/>
    </location>
</feature>
<keyword evidence="2" id="KW-0812">Transmembrane</keyword>
<evidence type="ECO:0000259" key="3">
    <source>
        <dbReference type="Pfam" id="PF17802"/>
    </source>
</evidence>
<evidence type="ECO:0000313" key="8">
    <source>
        <dbReference type="Proteomes" id="UP000269974"/>
    </source>
</evidence>
<dbReference type="AlphaFoldDB" id="A0A7Z8YA81"/>
<keyword evidence="2" id="KW-1133">Transmembrane helix</keyword>
<dbReference type="InterPro" id="IPR045474">
    <property type="entry name" value="GEVED"/>
</dbReference>
<feature type="compositionally biased region" description="Low complexity" evidence="1">
    <location>
        <begin position="26"/>
        <end position="41"/>
    </location>
</feature>
<gene>
    <name evidence="7" type="ORF">NCTC10327_01479</name>
</gene>
<feature type="compositionally biased region" description="Basic and acidic residues" evidence="1">
    <location>
        <begin position="46"/>
        <end position="64"/>
    </location>
</feature>
<dbReference type="Pfam" id="PF17802">
    <property type="entry name" value="SpaA"/>
    <property type="match status" value="1"/>
</dbReference>
<feature type="domain" description="DUF5979" evidence="5">
    <location>
        <begin position="929"/>
        <end position="1019"/>
    </location>
</feature>
<dbReference type="Pfam" id="PF19407">
    <property type="entry name" value="DUF5979"/>
    <property type="match status" value="1"/>
</dbReference>
<organism evidence="7 8">
    <name type="scientific">Actinobaculum suis</name>
    <dbReference type="NCBI Taxonomy" id="1657"/>
    <lineage>
        <taxon>Bacteria</taxon>
        <taxon>Bacillati</taxon>
        <taxon>Actinomycetota</taxon>
        <taxon>Actinomycetes</taxon>
        <taxon>Actinomycetales</taxon>
        <taxon>Actinomycetaceae</taxon>
        <taxon>Actinobaculum</taxon>
    </lineage>
</organism>
<dbReference type="EMBL" id="UYIO01000001">
    <property type="protein sequence ID" value="VDG76845.1"/>
    <property type="molecule type" value="Genomic_DNA"/>
</dbReference>
<dbReference type="InterPro" id="IPR040683">
    <property type="entry name" value="CshA_NR2"/>
</dbReference>
<dbReference type="Proteomes" id="UP000269974">
    <property type="component" value="Unassembled WGS sequence"/>
</dbReference>
<proteinExistence type="predicted"/>
<comment type="caution">
    <text evidence="7">The sequence shown here is derived from an EMBL/GenBank/DDBJ whole genome shotgun (WGS) entry which is preliminary data.</text>
</comment>
<sequence length="1202" mass="128082">MLNKKSLACGPARKTRKLCGAGVTPGGAVSSVDPSGSVDPSPRNPPEPREREPELREREPEPREAVRIRTVVAEAQNCLGRPVEAESRLTRENLMNHGQISRGHRNASCRSARCRARHAFAVSPHQPAVFFGRVASWRTGESSTQAASRHASRKARRRKGLALTACLSILLSMANFFVTPAMPQAHAEFAESGQSPYRGMIDWVDWDSAVDGIKNEGGTTIPASAFPLKQESRTQIGDGVLVTTCIVNGGYADRATWRSNSIEAYRPGWNYNGVPRPNDRGYQGGAFDHFYGKERVTDNGIVDNRGLAAGIGGNAGYRRFDISCSTRMERPGMAPVEVPIKGMVFANAETIDNVEAIGIVPAVQPGKDLSWRLLESSNMCSASNRQYVHRGSLYSDVFDMYSGALSSPVDNNGGLHPNAKRNRRFYYSEQNIITKKPATPPIPNVTPEFSNSLRTDDAVMLSSPNENCWVQRNRSNYNAGNSINPRNTFDYRDETGHNRPESDFYGPFTTLYADNAYGAEVMFQNNGGNDIAIGVVLGLDMGDAPQSYSNAAALNQPDITGGEIPWGEVHDALDLEKARLAPVAEPRFGDNVDIDTADYAHARGSWYTTRGDDDISSTGAVDDEDGITEPLLVYARPDTAYRKAVTCTGEDANVAAWLDWNGNGTFEEKEKTTTTCNGGEADLDWYVTGDMVDTSRPPGMYPSALRMIISTDAQPLRYNGITRDGEVEDHAVTLVVPGVTVQKAIVDQNGKPVQASPGTLADWQFTPTQNGPSLPAGDPEAGNIASAPQATNADGTITWPLQFKPGNPKNPIELGSTITGFVPADPITFTETQKPGFRFYDDGSGASCTAPTQPANERWQPGHHRDTYAWSDPQVSTQPAPNGFTLSGVDPGTVLNCTVTNQPLGQISVKPSIDSSGLPPEQAGGFTPDPGLQFNGEYSCVPPEFDPAGQQPITGTWGPVAAGETWTSDPGKDRIPVGSSCTVTQTGVQSTTPDNSAAHPMAGSSKYRWDETQQPGPVVAANAQVFGDAVPVAEVKNPVSALAAADLIFRKTDAQQRPLGGAEFSLQGGPGPAGATDEVDLIITDATSAEEAADGPDVDATEGGFRVRGLPLGTYTLTETQAPGGFAKLKDPITFEITDADVDAGKNLGDVVNERVSASGLPGLPITGGTAASLFILGGVAIVALAGIAGLVALRRRQAGAQ</sequence>
<protein>
    <submittedName>
        <fullName evidence="7">Predicted outer membrane protein</fullName>
    </submittedName>
</protein>
<feature type="region of interest" description="Disordered" evidence="1">
    <location>
        <begin position="1"/>
        <end position="64"/>
    </location>
</feature>
<evidence type="ECO:0000256" key="2">
    <source>
        <dbReference type="SAM" id="Phobius"/>
    </source>
</evidence>
<dbReference type="InterPro" id="IPR046022">
    <property type="entry name" value="DUF5979"/>
</dbReference>
<dbReference type="NCBIfam" id="TIGR01167">
    <property type="entry name" value="LPXTG_anchor"/>
    <property type="match status" value="1"/>
</dbReference>
<keyword evidence="2" id="KW-0472">Membrane</keyword>
<dbReference type="GO" id="GO:0005975">
    <property type="term" value="P:carbohydrate metabolic process"/>
    <property type="evidence" value="ECO:0007669"/>
    <property type="project" value="UniProtKB-ARBA"/>
</dbReference>
<evidence type="ECO:0000256" key="1">
    <source>
        <dbReference type="SAM" id="MobiDB-lite"/>
    </source>
</evidence>
<evidence type="ECO:0000259" key="5">
    <source>
        <dbReference type="Pfam" id="PF19407"/>
    </source>
</evidence>
<evidence type="ECO:0000259" key="6">
    <source>
        <dbReference type="Pfam" id="PF20009"/>
    </source>
</evidence>
<dbReference type="InterPro" id="IPR013783">
    <property type="entry name" value="Ig-like_fold"/>
</dbReference>
<feature type="domain" description="GEVED" evidence="6">
    <location>
        <begin position="653"/>
        <end position="733"/>
    </location>
</feature>
<evidence type="ECO:0000313" key="7">
    <source>
        <dbReference type="EMBL" id="VDG76845.1"/>
    </source>
</evidence>
<accession>A0A7Z8YA81</accession>